<evidence type="ECO:0000256" key="4">
    <source>
        <dbReference type="ARBA" id="ARBA00022679"/>
    </source>
</evidence>
<reference evidence="9 10" key="1">
    <citation type="submission" date="2014-10" db="EMBL/GenBank/DDBJ databases">
        <title>Draft genome of the hookworm Ancylostoma caninum.</title>
        <authorList>
            <person name="Mitreva M."/>
        </authorList>
    </citation>
    <scope>NUCLEOTIDE SEQUENCE [LARGE SCALE GENOMIC DNA]</scope>
    <source>
        <strain evidence="9 10">Baltimore</strain>
    </source>
</reference>
<evidence type="ECO:0000256" key="8">
    <source>
        <dbReference type="RuleBase" id="RU366017"/>
    </source>
</evidence>
<keyword evidence="6" id="KW-1133">Transmembrane helix</keyword>
<dbReference type="GO" id="GO:0005737">
    <property type="term" value="C:cytoplasm"/>
    <property type="evidence" value="ECO:0007669"/>
    <property type="project" value="TreeGrafter"/>
</dbReference>
<protein>
    <recommendedName>
        <fullName evidence="8">Glycosyltransferase family 92 protein</fullName>
        <ecNumber evidence="8">2.4.1.-</ecNumber>
    </recommendedName>
</protein>
<keyword evidence="4 8" id="KW-0808">Transferase</keyword>
<keyword evidence="3 8" id="KW-0328">Glycosyltransferase</keyword>
<name>A0A368H689_ANCCA</name>
<dbReference type="PANTHER" id="PTHR21461:SF40">
    <property type="entry name" value="GLYCOSYLTRANSFERASE FAMILY 92 PROTEIN"/>
    <property type="match status" value="1"/>
</dbReference>
<evidence type="ECO:0000256" key="5">
    <source>
        <dbReference type="ARBA" id="ARBA00022692"/>
    </source>
</evidence>
<comment type="similarity">
    <text evidence="2 8">Belongs to the glycosyltransferase 92 family.</text>
</comment>
<evidence type="ECO:0000256" key="6">
    <source>
        <dbReference type="ARBA" id="ARBA00022989"/>
    </source>
</evidence>
<keyword evidence="10" id="KW-1185">Reference proteome</keyword>
<dbReference type="GO" id="GO:0016757">
    <property type="term" value="F:glycosyltransferase activity"/>
    <property type="evidence" value="ECO:0007669"/>
    <property type="project" value="UniProtKB-UniRule"/>
</dbReference>
<dbReference type="AlphaFoldDB" id="A0A368H689"/>
<evidence type="ECO:0000256" key="2">
    <source>
        <dbReference type="ARBA" id="ARBA00007647"/>
    </source>
</evidence>
<keyword evidence="5" id="KW-0812">Transmembrane</keyword>
<comment type="caution">
    <text evidence="9">The sequence shown here is derived from an EMBL/GenBank/DDBJ whole genome shotgun (WGS) entry which is preliminary data.</text>
</comment>
<evidence type="ECO:0000313" key="10">
    <source>
        <dbReference type="Proteomes" id="UP000252519"/>
    </source>
</evidence>
<keyword evidence="7" id="KW-0472">Membrane</keyword>
<comment type="subcellular location">
    <subcellularLocation>
        <location evidence="1">Membrane</location>
        <topology evidence="1">Single-pass membrane protein</topology>
    </subcellularLocation>
</comment>
<organism evidence="9 10">
    <name type="scientific">Ancylostoma caninum</name>
    <name type="common">Dog hookworm</name>
    <dbReference type="NCBI Taxonomy" id="29170"/>
    <lineage>
        <taxon>Eukaryota</taxon>
        <taxon>Metazoa</taxon>
        <taxon>Ecdysozoa</taxon>
        <taxon>Nematoda</taxon>
        <taxon>Chromadorea</taxon>
        <taxon>Rhabditida</taxon>
        <taxon>Rhabditina</taxon>
        <taxon>Rhabditomorpha</taxon>
        <taxon>Strongyloidea</taxon>
        <taxon>Ancylostomatidae</taxon>
        <taxon>Ancylostomatinae</taxon>
        <taxon>Ancylostoma</taxon>
    </lineage>
</organism>
<proteinExistence type="inferred from homology"/>
<dbReference type="GO" id="GO:0016020">
    <property type="term" value="C:membrane"/>
    <property type="evidence" value="ECO:0007669"/>
    <property type="project" value="UniProtKB-SubCell"/>
</dbReference>
<evidence type="ECO:0000313" key="9">
    <source>
        <dbReference type="EMBL" id="RCN51149.1"/>
    </source>
</evidence>
<evidence type="ECO:0000256" key="3">
    <source>
        <dbReference type="ARBA" id="ARBA00022676"/>
    </source>
</evidence>
<sequence length="454" mass="52460">MSASNTAATVVLLILILLLLVYIFEFDFATITSNVPIVLRRCDCKPVISNKVVCPPAQPLKNSDLNRTTHSIPQQDWYDKLIAAGIGKRGGPKMNISLVAAYEYPEQVNVLMTSRDKFGDVIYCRYFDKSGSELGDPFNSVVFPEYNVHCLRREGAAFMSLTDSPADEYEFPVPIIDRTQREHRHFFSVCVAPIYGNESKWLLLAELIEHYKLQGASYFYVYSKYIDEYSRILLDDYVRTGEAETVVLHDRFKRNDDRWQSVQLQDCLLRARRHSRWIAFIDLDERLTLTDVDGTIYDYLRNVSQSSPQIGSVQFRQRWILKNETTPSRYIGANQLSLWMPTRRYHNTSHVGPSGHTTKCIVDPEKVLIMSVHTVTKFFDGYWQYAMKPDEGVVRHYRDVVAGDWGKTWLKSVEKMGNFSWTDYPGRFASKLMENVHKRLQYVYGTQQALGIIS</sequence>
<dbReference type="EMBL" id="JOJR01000016">
    <property type="protein sequence ID" value="RCN51149.1"/>
    <property type="molecule type" value="Genomic_DNA"/>
</dbReference>
<evidence type="ECO:0000256" key="1">
    <source>
        <dbReference type="ARBA" id="ARBA00004167"/>
    </source>
</evidence>
<dbReference type="PANTHER" id="PTHR21461">
    <property type="entry name" value="GLYCOSYLTRANSFERASE FAMILY 92 PROTEIN"/>
    <property type="match status" value="1"/>
</dbReference>
<gene>
    <name evidence="9" type="ORF">ANCCAN_02714</name>
</gene>
<dbReference type="EC" id="2.4.1.-" evidence="8"/>
<dbReference type="Proteomes" id="UP000252519">
    <property type="component" value="Unassembled WGS sequence"/>
</dbReference>
<dbReference type="OrthoDB" id="5801206at2759"/>
<evidence type="ECO:0000256" key="7">
    <source>
        <dbReference type="ARBA" id="ARBA00023136"/>
    </source>
</evidence>
<dbReference type="InterPro" id="IPR008166">
    <property type="entry name" value="Glyco_transf_92"/>
</dbReference>
<dbReference type="Pfam" id="PF01697">
    <property type="entry name" value="Glyco_transf_92"/>
    <property type="match status" value="1"/>
</dbReference>
<accession>A0A368H689</accession>